<feature type="compositionally biased region" description="Basic and acidic residues" evidence="7">
    <location>
        <begin position="99"/>
        <end position="122"/>
    </location>
</feature>
<keyword evidence="6 8" id="KW-0472">Membrane</keyword>
<dbReference type="GO" id="GO:0005886">
    <property type="term" value="C:plasma membrane"/>
    <property type="evidence" value="ECO:0007669"/>
    <property type="project" value="UniProtKB-SubCell"/>
</dbReference>
<protein>
    <submittedName>
        <fullName evidence="9">Conjugal transfer protein TraI</fullName>
    </submittedName>
</protein>
<keyword evidence="4 8" id="KW-0812">Transmembrane</keyword>
<dbReference type="NCBIfam" id="NF038091">
    <property type="entry name" value="T4SS_VirB10"/>
    <property type="match status" value="1"/>
</dbReference>
<dbReference type="AlphaFoldDB" id="A0A191T931"/>
<feature type="transmembrane region" description="Helical" evidence="8">
    <location>
        <begin position="40"/>
        <end position="62"/>
    </location>
</feature>
<proteinExistence type="inferred from homology"/>
<keyword evidence="3" id="KW-1003">Cell membrane</keyword>
<dbReference type="InterPro" id="IPR005498">
    <property type="entry name" value="T4SS_VirB10/TraB/TrbI"/>
</dbReference>
<dbReference type="Pfam" id="PF03743">
    <property type="entry name" value="TrbI"/>
    <property type="match status" value="1"/>
</dbReference>
<evidence type="ECO:0000256" key="8">
    <source>
        <dbReference type="SAM" id="Phobius"/>
    </source>
</evidence>
<evidence type="ECO:0000256" key="5">
    <source>
        <dbReference type="ARBA" id="ARBA00022989"/>
    </source>
</evidence>
<reference evidence="9" key="1">
    <citation type="submission" date="2016-03" db="EMBL/GenBank/DDBJ databases">
        <title>Resistome analysis of KPC-2-producing Escherichia coli ST224 strain isolated in Brazil using whole genome sequencing.</title>
        <authorList>
            <person name="Rossi I.G."/>
            <person name="Araujo B.F."/>
            <person name="Cerdeira L.T."/>
            <person name="Campos P.A."/>
            <person name="Royer S."/>
            <person name="Ferreira M.L."/>
            <person name="Batistao D.W.F."/>
            <person name="Souza T.A."/>
            <person name="Vancan S.I.S."/>
            <person name="Lincopan N."/>
            <person name="Gontijo-Filho P.P."/>
            <person name="Ribas R.M."/>
        </authorList>
    </citation>
    <scope>NUCLEOTIDE SEQUENCE</scope>
    <source>
        <strain evidence="9">ECO37</strain>
        <plasmid evidence="9">ECO37P2</plasmid>
    </source>
</reference>
<evidence type="ECO:0000256" key="2">
    <source>
        <dbReference type="ARBA" id="ARBA00010265"/>
    </source>
</evidence>
<dbReference type="RefSeq" id="WP_080213627.1">
    <property type="nucleotide sequence ID" value="NZ_BFNT01000033.1"/>
</dbReference>
<evidence type="ECO:0000256" key="6">
    <source>
        <dbReference type="ARBA" id="ARBA00023136"/>
    </source>
</evidence>
<dbReference type="EMBL" id="KU963390">
    <property type="protein sequence ID" value="ANI75609.1"/>
    <property type="molecule type" value="Genomic_DNA"/>
</dbReference>
<dbReference type="InterPro" id="IPR042217">
    <property type="entry name" value="T4SS_VirB10/TrbI"/>
</dbReference>
<accession>A0A191T931</accession>
<feature type="region of interest" description="Disordered" evidence="7">
    <location>
        <begin position="139"/>
        <end position="169"/>
    </location>
</feature>
<dbReference type="Gene3D" id="2.40.128.260">
    <property type="entry name" value="Type IV secretion system, VirB10/TraB/TrbI"/>
    <property type="match status" value="2"/>
</dbReference>
<organism evidence="9">
    <name type="scientific">Escherichia coli</name>
    <dbReference type="NCBI Taxonomy" id="562"/>
    <lineage>
        <taxon>Bacteria</taxon>
        <taxon>Pseudomonadati</taxon>
        <taxon>Pseudomonadota</taxon>
        <taxon>Gammaproteobacteria</taxon>
        <taxon>Enterobacterales</taxon>
        <taxon>Enterobacteriaceae</taxon>
        <taxon>Escherichia</taxon>
    </lineage>
</organism>
<evidence type="ECO:0000256" key="4">
    <source>
        <dbReference type="ARBA" id="ARBA00022692"/>
    </source>
</evidence>
<comment type="similarity">
    <text evidence="2">Belongs to the TrbI/VirB10 family.</text>
</comment>
<feature type="region of interest" description="Disordered" evidence="7">
    <location>
        <begin position="179"/>
        <end position="198"/>
    </location>
</feature>
<comment type="subcellular location">
    <subcellularLocation>
        <location evidence="1">Cell membrane</location>
        <topology evidence="1">Single-pass membrane protein</topology>
    </subcellularLocation>
</comment>
<keyword evidence="9" id="KW-0614">Plasmid</keyword>
<feature type="region of interest" description="Disordered" evidence="7">
    <location>
        <begin position="66"/>
        <end position="122"/>
    </location>
</feature>
<keyword evidence="5 8" id="KW-1133">Transmembrane helix</keyword>
<name>A0A191T931_ECOLX</name>
<evidence type="ECO:0000256" key="1">
    <source>
        <dbReference type="ARBA" id="ARBA00004162"/>
    </source>
</evidence>
<evidence type="ECO:0000256" key="3">
    <source>
        <dbReference type="ARBA" id="ARBA00022475"/>
    </source>
</evidence>
<evidence type="ECO:0000256" key="7">
    <source>
        <dbReference type="SAM" id="MobiDB-lite"/>
    </source>
</evidence>
<dbReference type="InterPro" id="IPR047695">
    <property type="entry name" value="T4SS_VirB10/PtlG"/>
</dbReference>
<dbReference type="EMBL" id="KU963390">
    <property type="protein sequence ID" value="ANI75665.1"/>
    <property type="molecule type" value="Genomic_DNA"/>
</dbReference>
<evidence type="ECO:0000313" key="9">
    <source>
        <dbReference type="EMBL" id="ANI75609.1"/>
    </source>
</evidence>
<feature type="compositionally biased region" description="Low complexity" evidence="7">
    <location>
        <begin position="143"/>
        <end position="153"/>
    </location>
</feature>
<dbReference type="CDD" id="cd16429">
    <property type="entry name" value="VirB10"/>
    <property type="match status" value="1"/>
</dbReference>
<feature type="compositionally biased region" description="Gly residues" evidence="7">
    <location>
        <begin position="182"/>
        <end position="198"/>
    </location>
</feature>
<sequence>MNDNQKDEIGAIPSIDDDRATVDLQGQRGKKASKGYLKDILIFGGAIVLILAVAGAFVWRAFHKGDTEEAGKPVDPTLEKSVGSDAGNRGVDKLMNTIAERKAAEEKAAEEERKAAEAKRLAEEKAKQDALMAQLEAQGKLGNGSANNNASRAGGNGGNKDAPPTPQERKLQGKGLVFAGSEGKGTANGGTGSQSAGGGLNKALEGGTYANGQASILKDRSLLLGMGTVLPCVLKTKIVTTYQGLPICQLTKNIYSNDGNTLLLEAGTKFFGEQQNALVQGQARVFVNWTTAETPKGIRVRIDALGVDGLGAAGIPAWVDLHFWQRFGNAIMLSFIDDALATAANKISNNNNNNSIKVDNTEDAASNMASIALENSINIPPTAYINQGELISIIVPRDTYFNNVYELH</sequence>
<geneLocation type="plasmid" evidence="9">
    <name>ECO37P2</name>
</geneLocation>